<dbReference type="Proteomes" id="UP001044222">
    <property type="component" value="Chromosome 12"/>
</dbReference>
<dbReference type="EMBL" id="JAFIRN010000012">
    <property type="protein sequence ID" value="KAG5838077.1"/>
    <property type="molecule type" value="Genomic_DNA"/>
</dbReference>
<dbReference type="InterPro" id="IPR007714">
    <property type="entry name" value="CFA20_dom"/>
</dbReference>
<dbReference type="AlphaFoldDB" id="A0A9D3RSJ6"/>
<feature type="compositionally biased region" description="Low complexity" evidence="1">
    <location>
        <begin position="377"/>
        <end position="392"/>
    </location>
</feature>
<dbReference type="Pfam" id="PF05018">
    <property type="entry name" value="CFA20_dom"/>
    <property type="match status" value="1"/>
</dbReference>
<protein>
    <recommendedName>
        <fullName evidence="2">CFA20 domain-containing protein</fullName>
    </recommendedName>
</protein>
<feature type="region of interest" description="Disordered" evidence="1">
    <location>
        <begin position="521"/>
        <end position="586"/>
    </location>
</feature>
<evidence type="ECO:0000313" key="4">
    <source>
        <dbReference type="Proteomes" id="UP001044222"/>
    </source>
</evidence>
<feature type="region of interest" description="Disordered" evidence="1">
    <location>
        <begin position="481"/>
        <end position="508"/>
    </location>
</feature>
<feature type="compositionally biased region" description="Polar residues" evidence="1">
    <location>
        <begin position="573"/>
        <end position="584"/>
    </location>
</feature>
<feature type="region of interest" description="Disordered" evidence="1">
    <location>
        <begin position="256"/>
        <end position="403"/>
    </location>
</feature>
<name>A0A9D3RSJ6_ANGAN</name>
<feature type="compositionally biased region" description="Basic and acidic residues" evidence="1">
    <location>
        <begin position="302"/>
        <end position="327"/>
    </location>
</feature>
<dbReference type="InterPro" id="IPR040441">
    <property type="entry name" value="CFA20/CFAP20DC"/>
</dbReference>
<accession>A0A9D3RSJ6</accession>
<organism evidence="3 4">
    <name type="scientific">Anguilla anguilla</name>
    <name type="common">European freshwater eel</name>
    <name type="synonym">Muraena anguilla</name>
    <dbReference type="NCBI Taxonomy" id="7936"/>
    <lineage>
        <taxon>Eukaryota</taxon>
        <taxon>Metazoa</taxon>
        <taxon>Chordata</taxon>
        <taxon>Craniata</taxon>
        <taxon>Vertebrata</taxon>
        <taxon>Euteleostomi</taxon>
        <taxon>Actinopterygii</taxon>
        <taxon>Neopterygii</taxon>
        <taxon>Teleostei</taxon>
        <taxon>Anguilliformes</taxon>
        <taxon>Anguillidae</taxon>
        <taxon>Anguilla</taxon>
    </lineage>
</organism>
<gene>
    <name evidence="3" type="ORF">ANANG_G00219970</name>
</gene>
<sequence length="841" mass="92153">MFKNEYQGGAVVDIFSAQGNDPVANWKLYGSQTAISKEFDREMKGFVYILEGSSQKNRMQMPKDSRMALGLSQRFLVLQVFVPMGKDFSTELMVTDSGNLKKRLYLSTIHKDLSATPLHAKIPLSSLRLNIWCNMCVDLVSFTSEIFKGAPFLSLDRITVSASCRLRRIFTMKLQPADAHNESDLYICGNGPRDIIPKGCQFPPDVQHITQLVNMNKLRLAEMKLGGSLSSDLEQANSGSSISARGAKNQDVCHIAFGSKVPGPPPPTGKKAIGSGSREVVLIPGARAGRSCGSAKQNSGDWVEKQSHRREQVPISEHESTPQHHQDSGQALEGLTGNHWSLQPHPPPSRLAMERPGTRKLRVYSAERENPGLTAGSARSSSRNEASSSSSETCPPSGTANTAIARVPGAMGDQPDADSGCFASSLKDVCLDSSKWTPDPLNLQFTHDSIVQTDITARHENNGMEPQLSLDDIFTFSSRPHSAKRCQGHTNPGEGLAPSPEMWGEGGGAHRGARLEDDFFGSESEEDESYSATVIQRPGKRSCPGVSPSLSLKSRIRTPEGNTRPNPEHMYYSQASESPTQPSESDAMLKMDVSLGDFSSARKTEVDHSSMVPTRCLSPNRTRLGYSVASPRNVRDCQDTYSRISLSKKSVKEIPIGDSRLHVDHTAGSRTSLRANRASGSKLCVRESLGNQEEELLMLASLLRQQEAEREEVYEEGTPAGLSASQIHNCNVSISTSSDDTSTWTPYAPMPAYQGHHYQEEMSPLLQSNPRDRLNVLSPPIVPPSQEERGKEIGRHPGNTLTDAEISTSVEHVEDDFLNLLYDPCLNCYFDPESGKYYELV</sequence>
<feature type="compositionally biased region" description="Polar residues" evidence="1">
    <location>
        <begin position="393"/>
        <end position="402"/>
    </location>
</feature>
<feature type="region of interest" description="Disordered" evidence="1">
    <location>
        <begin position="781"/>
        <end position="801"/>
    </location>
</feature>
<feature type="compositionally biased region" description="Basic and acidic residues" evidence="1">
    <location>
        <begin position="786"/>
        <end position="795"/>
    </location>
</feature>
<evidence type="ECO:0000259" key="2">
    <source>
        <dbReference type="Pfam" id="PF05018"/>
    </source>
</evidence>
<evidence type="ECO:0000256" key="1">
    <source>
        <dbReference type="SAM" id="MobiDB-lite"/>
    </source>
</evidence>
<comment type="caution">
    <text evidence="3">The sequence shown here is derived from an EMBL/GenBank/DDBJ whole genome shotgun (WGS) entry which is preliminary data.</text>
</comment>
<proteinExistence type="predicted"/>
<dbReference type="PANTHER" id="PTHR12458">
    <property type="entry name" value="ORF PROTEIN"/>
    <property type="match status" value="1"/>
</dbReference>
<feature type="domain" description="CFA20" evidence="2">
    <location>
        <begin position="1"/>
        <end position="173"/>
    </location>
</feature>
<evidence type="ECO:0000313" key="3">
    <source>
        <dbReference type="EMBL" id="KAG5838077.1"/>
    </source>
</evidence>
<reference evidence="3" key="1">
    <citation type="submission" date="2021-01" db="EMBL/GenBank/DDBJ databases">
        <title>A chromosome-scale assembly of European eel, Anguilla anguilla.</title>
        <authorList>
            <person name="Henkel C."/>
            <person name="Jong-Raadsen S.A."/>
            <person name="Dufour S."/>
            <person name="Weltzien F.-A."/>
            <person name="Palstra A.P."/>
            <person name="Pelster B."/>
            <person name="Spaink H.P."/>
            <person name="Van Den Thillart G.E."/>
            <person name="Jansen H."/>
            <person name="Zahm M."/>
            <person name="Klopp C."/>
            <person name="Cedric C."/>
            <person name="Louis A."/>
            <person name="Berthelot C."/>
            <person name="Parey E."/>
            <person name="Roest Crollius H."/>
            <person name="Montfort J."/>
            <person name="Robinson-Rechavi M."/>
            <person name="Bucao C."/>
            <person name="Bouchez O."/>
            <person name="Gislard M."/>
            <person name="Lluch J."/>
            <person name="Milhes M."/>
            <person name="Lampietro C."/>
            <person name="Lopez Roques C."/>
            <person name="Donnadieu C."/>
            <person name="Braasch I."/>
            <person name="Desvignes T."/>
            <person name="Postlethwait J."/>
            <person name="Bobe J."/>
            <person name="Guiguen Y."/>
            <person name="Dirks R."/>
        </authorList>
    </citation>
    <scope>NUCLEOTIDE SEQUENCE</scope>
    <source>
        <strain evidence="3">Tag_6206</strain>
        <tissue evidence="3">Liver</tissue>
    </source>
</reference>
<keyword evidence="4" id="KW-1185">Reference proteome</keyword>